<dbReference type="RefSeq" id="WP_154484314.1">
    <property type="nucleotide sequence ID" value="NZ_JAJBNW010000021.1"/>
</dbReference>
<gene>
    <name evidence="4" type="ORF">FYJ27_07840</name>
    <name evidence="3" type="ORF">L0P62_06245</name>
</gene>
<evidence type="ECO:0000256" key="1">
    <source>
        <dbReference type="SAM" id="Coils"/>
    </source>
</evidence>
<reference evidence="3" key="2">
    <citation type="submission" date="2022-01" db="EMBL/GenBank/DDBJ databases">
        <title>Collection of gut derived symbiotic bacterial strains cultured from healthy donors.</title>
        <authorList>
            <person name="Lin H."/>
            <person name="Kohout C."/>
            <person name="Waligurski E."/>
            <person name="Pamer E.G."/>
        </authorList>
    </citation>
    <scope>NUCLEOTIDE SEQUENCE</scope>
    <source>
        <strain evidence="3">MSK.14.39</strain>
    </source>
</reference>
<evidence type="ECO:0000256" key="2">
    <source>
        <dbReference type="SAM" id="MobiDB-lite"/>
    </source>
</evidence>
<keyword evidence="1" id="KW-0175">Coiled coil</keyword>
<dbReference type="AlphaFoldDB" id="A0A844FI74"/>
<sequence length="145" mass="17148">MDILFAILVILGPAIIKSVKEKKTAEEKRRHTPYNRPKERPIRMPNKPISVNNIEIEEENIEEVKTDTEKVKEIDMNKLEREYEELKSKVEDIPVYKERIKQRVESNKPKKSSYSLNELTKEDILKGIVLKEVLSEPKCMQNRMR</sequence>
<proteinExistence type="predicted"/>
<evidence type="ECO:0000313" key="6">
    <source>
        <dbReference type="Proteomes" id="UP001108123"/>
    </source>
</evidence>
<reference evidence="4 5" key="1">
    <citation type="submission" date="2019-08" db="EMBL/GenBank/DDBJ databases">
        <title>In-depth cultivation of the pig gut microbiome towards novel bacterial diversity and tailored functional studies.</title>
        <authorList>
            <person name="Wylensek D."/>
            <person name="Hitch T.C.A."/>
            <person name="Clavel T."/>
        </authorList>
    </citation>
    <scope>NUCLEOTIDE SEQUENCE [LARGE SCALE GENOMIC DNA]</scope>
    <source>
        <strain evidence="4 5">Med78-601-WT-4W-RMD-3</strain>
    </source>
</reference>
<evidence type="ECO:0000313" key="5">
    <source>
        <dbReference type="Proteomes" id="UP000462760"/>
    </source>
</evidence>
<protein>
    <submittedName>
        <fullName evidence="4">Uncharacterized protein</fullName>
    </submittedName>
</protein>
<keyword evidence="6" id="KW-1185">Reference proteome</keyword>
<dbReference type="Proteomes" id="UP000462760">
    <property type="component" value="Unassembled WGS sequence"/>
</dbReference>
<feature type="coiled-coil region" evidence="1">
    <location>
        <begin position="54"/>
        <end position="89"/>
    </location>
</feature>
<organism evidence="4 5">
    <name type="scientific">Anaerosalibacter bizertensis</name>
    <dbReference type="NCBI Taxonomy" id="932217"/>
    <lineage>
        <taxon>Bacteria</taxon>
        <taxon>Bacillati</taxon>
        <taxon>Bacillota</taxon>
        <taxon>Tissierellia</taxon>
        <taxon>Tissierellales</taxon>
        <taxon>Sporanaerobacteraceae</taxon>
        <taxon>Anaerosalibacter</taxon>
    </lineage>
</organism>
<name>A0A844FI74_9FIRM</name>
<dbReference type="EMBL" id="VULR01000009">
    <property type="protein sequence ID" value="MSS43636.1"/>
    <property type="molecule type" value="Genomic_DNA"/>
</dbReference>
<evidence type="ECO:0000313" key="3">
    <source>
        <dbReference type="EMBL" id="MCG4565044.1"/>
    </source>
</evidence>
<dbReference type="Proteomes" id="UP001108123">
    <property type="component" value="Unassembled WGS sequence"/>
</dbReference>
<feature type="region of interest" description="Disordered" evidence="2">
    <location>
        <begin position="21"/>
        <end position="49"/>
    </location>
</feature>
<accession>A0A844FI74</accession>
<dbReference type="OrthoDB" id="1708359at2"/>
<comment type="caution">
    <text evidence="4">The sequence shown here is derived from an EMBL/GenBank/DDBJ whole genome shotgun (WGS) entry which is preliminary data.</text>
</comment>
<dbReference type="EMBL" id="JAKNID010000018">
    <property type="protein sequence ID" value="MCG4565044.1"/>
    <property type="molecule type" value="Genomic_DNA"/>
</dbReference>
<evidence type="ECO:0000313" key="4">
    <source>
        <dbReference type="EMBL" id="MSS43636.1"/>
    </source>
</evidence>